<sequence>MAAPVVSPKGSAAQASYQDIRAKNYSSKAKSLLYGGDDRPETPVHIGKKAVSHKGAGGAAPFATYTGPEESSPVAGHKGASQSAYQTKPKAKEGAGKPTGAAFNADVYRQQIADNYLNMQAQKARAGGSGIFN</sequence>
<dbReference type="EMBL" id="JAEHOE010000198">
    <property type="protein sequence ID" value="KAG2482875.1"/>
    <property type="molecule type" value="Genomic_DNA"/>
</dbReference>
<evidence type="ECO:0000313" key="2">
    <source>
        <dbReference type="EMBL" id="KAG2482875.1"/>
    </source>
</evidence>
<dbReference type="OrthoDB" id="527197at2759"/>
<gene>
    <name evidence="2" type="ORF">HYH03_018219</name>
</gene>
<reference evidence="2" key="1">
    <citation type="journal article" date="2020" name="bioRxiv">
        <title>Comparative genomics of Chlamydomonas.</title>
        <authorList>
            <person name="Craig R.J."/>
            <person name="Hasan A.R."/>
            <person name="Ness R.W."/>
            <person name="Keightley P.D."/>
        </authorList>
    </citation>
    <scope>NUCLEOTIDE SEQUENCE</scope>
    <source>
        <strain evidence="2">CCAP 11/70</strain>
    </source>
</reference>
<name>A0A836BNB9_9CHLO</name>
<dbReference type="Proteomes" id="UP000612055">
    <property type="component" value="Unassembled WGS sequence"/>
</dbReference>
<feature type="region of interest" description="Disordered" evidence="1">
    <location>
        <begin position="50"/>
        <end position="99"/>
    </location>
</feature>
<comment type="caution">
    <text evidence="2">The sequence shown here is derived from an EMBL/GenBank/DDBJ whole genome shotgun (WGS) entry which is preliminary data.</text>
</comment>
<evidence type="ECO:0000313" key="3">
    <source>
        <dbReference type="Proteomes" id="UP000612055"/>
    </source>
</evidence>
<keyword evidence="3" id="KW-1185">Reference proteome</keyword>
<proteinExistence type="predicted"/>
<dbReference type="AlphaFoldDB" id="A0A836BNB9"/>
<organism evidence="2 3">
    <name type="scientific">Edaphochlamys debaryana</name>
    <dbReference type="NCBI Taxonomy" id="47281"/>
    <lineage>
        <taxon>Eukaryota</taxon>
        <taxon>Viridiplantae</taxon>
        <taxon>Chlorophyta</taxon>
        <taxon>core chlorophytes</taxon>
        <taxon>Chlorophyceae</taxon>
        <taxon>CS clade</taxon>
        <taxon>Chlamydomonadales</taxon>
        <taxon>Chlamydomonadales incertae sedis</taxon>
        <taxon>Edaphochlamys</taxon>
    </lineage>
</organism>
<accession>A0A836BNB9</accession>
<evidence type="ECO:0000256" key="1">
    <source>
        <dbReference type="SAM" id="MobiDB-lite"/>
    </source>
</evidence>
<protein>
    <submittedName>
        <fullName evidence="2">Uncharacterized protein</fullName>
    </submittedName>
</protein>